<evidence type="ECO:0000313" key="2">
    <source>
        <dbReference type="EnsemblPlants" id="MELO3C035124.2.1"/>
    </source>
</evidence>
<dbReference type="Gramene" id="MELO3C035124.2.1">
    <property type="protein sequence ID" value="MELO3C035124.2.1"/>
    <property type="gene ID" value="MELO3C035124.2"/>
</dbReference>
<keyword evidence="1" id="KW-0812">Transmembrane</keyword>
<name>A0A9I9EKN9_CUCME</name>
<evidence type="ECO:0000256" key="1">
    <source>
        <dbReference type="SAM" id="Phobius"/>
    </source>
</evidence>
<dbReference type="AlphaFoldDB" id="A0A9I9EKN9"/>
<proteinExistence type="predicted"/>
<accession>A0A9I9EKN9</accession>
<feature type="transmembrane region" description="Helical" evidence="1">
    <location>
        <begin position="20"/>
        <end position="37"/>
    </location>
</feature>
<reference evidence="2" key="1">
    <citation type="submission" date="2023-03" db="UniProtKB">
        <authorList>
            <consortium name="EnsemblPlants"/>
        </authorList>
    </citation>
    <scope>IDENTIFICATION</scope>
</reference>
<keyword evidence="1" id="KW-0472">Membrane</keyword>
<keyword evidence="1" id="KW-1133">Transmembrane helix</keyword>
<protein>
    <submittedName>
        <fullName evidence="2">Uncharacterized protein</fullName>
    </submittedName>
</protein>
<dbReference type="EnsemblPlants" id="MELO3C035124.2.1">
    <property type="protein sequence ID" value="MELO3C035124.2.1"/>
    <property type="gene ID" value="MELO3C035124.2"/>
</dbReference>
<sequence length="52" mass="5911">MTNCLTCLAKIMQQEAGLRVLRTLGQMILLGMTYLLLTLRQIRTSPQCTVRD</sequence>
<organism evidence="2">
    <name type="scientific">Cucumis melo</name>
    <name type="common">Muskmelon</name>
    <dbReference type="NCBI Taxonomy" id="3656"/>
    <lineage>
        <taxon>Eukaryota</taxon>
        <taxon>Viridiplantae</taxon>
        <taxon>Streptophyta</taxon>
        <taxon>Embryophyta</taxon>
        <taxon>Tracheophyta</taxon>
        <taxon>Spermatophyta</taxon>
        <taxon>Magnoliopsida</taxon>
        <taxon>eudicotyledons</taxon>
        <taxon>Gunneridae</taxon>
        <taxon>Pentapetalae</taxon>
        <taxon>rosids</taxon>
        <taxon>fabids</taxon>
        <taxon>Cucurbitales</taxon>
        <taxon>Cucurbitaceae</taxon>
        <taxon>Benincaseae</taxon>
        <taxon>Cucumis</taxon>
    </lineage>
</organism>